<comment type="similarity">
    <text evidence="3 19">In the N-terminal section; belongs to the NnrE/AIBP family.</text>
</comment>
<evidence type="ECO:0000256" key="9">
    <source>
        <dbReference type="ARBA" id="ARBA00022958"/>
    </source>
</evidence>
<dbReference type="PIRSF" id="PIRSF017184">
    <property type="entry name" value="Nnr"/>
    <property type="match status" value="1"/>
</dbReference>
<dbReference type="GO" id="GO:0052856">
    <property type="term" value="F:NAD(P)HX epimerase activity"/>
    <property type="evidence" value="ECO:0007669"/>
    <property type="project" value="UniProtKB-UniRule"/>
</dbReference>
<feature type="binding site" evidence="18">
    <location>
        <position position="56"/>
    </location>
    <ligand>
        <name>K(+)</name>
        <dbReference type="ChEBI" id="CHEBI:29103"/>
    </ligand>
</feature>
<dbReference type="GO" id="GO:0110051">
    <property type="term" value="P:metabolite repair"/>
    <property type="evidence" value="ECO:0007669"/>
    <property type="project" value="TreeGrafter"/>
</dbReference>
<reference evidence="22" key="1">
    <citation type="submission" date="2021-01" db="EMBL/GenBank/DDBJ databases">
        <title>Rhizobium sp. strain KVB221 16S ribosomal RNA gene Genome sequencing and assembly.</title>
        <authorList>
            <person name="Kang M."/>
        </authorList>
    </citation>
    <scope>NUCLEOTIDE SEQUENCE</scope>
    <source>
        <strain evidence="22">KVB221</strain>
    </source>
</reference>
<feature type="binding site" evidence="17">
    <location>
        <position position="366"/>
    </location>
    <ligand>
        <name>(6S)-NADPHX</name>
        <dbReference type="ChEBI" id="CHEBI:64076"/>
    </ligand>
</feature>
<keyword evidence="8 17" id="KW-0521">NADP</keyword>
<comment type="caution">
    <text evidence="22">The sequence shown here is derived from an EMBL/GenBank/DDBJ whole genome shotgun (WGS) entry which is preliminary data.</text>
</comment>
<evidence type="ECO:0000256" key="19">
    <source>
        <dbReference type="PIRNR" id="PIRNR017184"/>
    </source>
</evidence>
<gene>
    <name evidence="17" type="primary">nnrD</name>
    <name evidence="18" type="synonym">nnrE</name>
    <name evidence="22" type="ORF">JJB09_12755</name>
</gene>
<feature type="binding site" evidence="18">
    <location>
        <position position="116"/>
    </location>
    <ligand>
        <name>K(+)</name>
        <dbReference type="ChEBI" id="CHEBI:29103"/>
    </ligand>
</feature>
<dbReference type="RefSeq" id="WP_201658420.1">
    <property type="nucleotide sequence ID" value="NZ_JAEQNC010000006.1"/>
</dbReference>
<evidence type="ECO:0000259" key="21">
    <source>
        <dbReference type="PROSITE" id="PS51385"/>
    </source>
</evidence>
<keyword evidence="10 17" id="KW-0520">NAD</keyword>
<sequence length="482" mass="50576">MLIEPEAVAKIDADCIRSGIPGYALMTAAGHAVAAAALRHYPEAERFVVLAGPGNNGGDGYVAARLLAESGADIRVFRLSMKPPMTEDASRAHAECPVEGLPLSMYCPRLGDVVIDALFGAGLARDLSPEVSDLISELERNRIPVLSVDIPSGICGRSGHIRGAAFRAERTVTFVALKPGQVLLPGREHCGEVEIAEIGVPRRLIEQYRSPTRINSPDIWLDYASAKTPSGHKYSHGSLGVFSGGATQTGACRLAAEAGLRAGAGLVTIAGPSEALAANAAHLTAVMLRQVDGRAELDEWLQDRRLGAFVLGPGFGVGEKARDFVLALRDRNLVLDADGITSFRDDPERLFEAFSTGAPHLILTPHDGEFGRLFPDVAASKEISKVERAQAAARRANAIIILKGADTVIAGPDGRCAINSNAPPWLATAGSGDVLAGICGSLMAQGFAAFETACAAVWYHGEAGNRAGKGLTAESLVSHIDI</sequence>
<keyword evidence="23" id="KW-1185">Reference proteome</keyword>
<comment type="similarity">
    <text evidence="18">Belongs to the NnrE/AIBP family.</text>
</comment>
<dbReference type="GO" id="GO:0052855">
    <property type="term" value="F:ADP-dependent NAD(P)H-hydrate dehydratase activity"/>
    <property type="evidence" value="ECO:0007669"/>
    <property type="project" value="UniProtKB-UniRule"/>
</dbReference>
<evidence type="ECO:0000313" key="23">
    <source>
        <dbReference type="Proteomes" id="UP000633219"/>
    </source>
</evidence>
<feature type="binding site" evidence="18">
    <location>
        <position position="152"/>
    </location>
    <ligand>
        <name>K(+)</name>
        <dbReference type="ChEBI" id="CHEBI:29103"/>
    </ligand>
</feature>
<dbReference type="GO" id="GO:0005524">
    <property type="term" value="F:ATP binding"/>
    <property type="evidence" value="ECO:0007669"/>
    <property type="project" value="UniProtKB-UniRule"/>
</dbReference>
<feature type="binding site" evidence="17">
    <location>
        <position position="314"/>
    </location>
    <ligand>
        <name>(6S)-NADPHX</name>
        <dbReference type="ChEBI" id="CHEBI:64076"/>
    </ligand>
</feature>
<dbReference type="HAMAP" id="MF_01966">
    <property type="entry name" value="NADHX_epimerase"/>
    <property type="match status" value="1"/>
</dbReference>
<feature type="domain" description="YjeF C-terminal" evidence="20">
    <location>
        <begin position="216"/>
        <end position="482"/>
    </location>
</feature>
<name>A0A936YU36_9HYPH</name>
<evidence type="ECO:0000256" key="7">
    <source>
        <dbReference type="ARBA" id="ARBA00022840"/>
    </source>
</evidence>
<evidence type="ECO:0000256" key="2">
    <source>
        <dbReference type="ARBA" id="ARBA00000909"/>
    </source>
</evidence>
<comment type="function">
    <text evidence="17">Catalyzes the dehydration of the S-form of NAD(P)HX at the expense of ADP, which is converted to AMP. Together with NAD(P)HX epimerase, which catalyzes the epimerization of the S- and R-forms, the enzyme allows the repair of both epimers of NAD(P)HX, a damaged form of NAD(P)H that is a result of enzymatic or heat-dependent hydration.</text>
</comment>
<feature type="binding site" evidence="17">
    <location>
        <position position="251"/>
    </location>
    <ligand>
        <name>(6S)-NADPHX</name>
        <dbReference type="ChEBI" id="CHEBI:64076"/>
    </ligand>
</feature>
<dbReference type="CDD" id="cd01171">
    <property type="entry name" value="YXKO-related"/>
    <property type="match status" value="1"/>
</dbReference>
<comment type="function">
    <text evidence="18">Catalyzes the epimerization of the S- and R-forms of NAD(P)HX, a damaged form of NAD(P)H that is a result of enzymatic or heat-dependent hydration. This is a prerequisite for the S-specific NAD(P)H-hydrate dehydratase to allow the repair of both epimers of NAD(P)HX.</text>
</comment>
<feature type="domain" description="YjeF N-terminal" evidence="21">
    <location>
        <begin position="8"/>
        <end position="206"/>
    </location>
</feature>
<dbReference type="InterPro" id="IPR029056">
    <property type="entry name" value="Ribokinase-like"/>
</dbReference>
<dbReference type="NCBIfam" id="TIGR00196">
    <property type="entry name" value="yjeF_cterm"/>
    <property type="match status" value="1"/>
</dbReference>
<evidence type="ECO:0000256" key="15">
    <source>
        <dbReference type="ARBA" id="ARBA00048238"/>
    </source>
</evidence>
<evidence type="ECO:0000256" key="18">
    <source>
        <dbReference type="HAMAP-Rule" id="MF_01966"/>
    </source>
</evidence>
<comment type="catalytic activity">
    <reaction evidence="16 17 19">
        <text>(6S)-NADPHX + ADP = AMP + phosphate + NADPH + H(+)</text>
        <dbReference type="Rhea" id="RHEA:32235"/>
        <dbReference type="ChEBI" id="CHEBI:15378"/>
        <dbReference type="ChEBI" id="CHEBI:43474"/>
        <dbReference type="ChEBI" id="CHEBI:57783"/>
        <dbReference type="ChEBI" id="CHEBI:64076"/>
        <dbReference type="ChEBI" id="CHEBI:456215"/>
        <dbReference type="ChEBI" id="CHEBI:456216"/>
        <dbReference type="EC" id="4.2.1.136"/>
    </reaction>
</comment>
<dbReference type="HAMAP" id="MF_01965">
    <property type="entry name" value="NADHX_dehydratase"/>
    <property type="match status" value="1"/>
</dbReference>
<evidence type="ECO:0000256" key="12">
    <source>
        <dbReference type="ARBA" id="ARBA00023239"/>
    </source>
</evidence>
<keyword evidence="6 17" id="KW-0547">Nucleotide-binding</keyword>
<evidence type="ECO:0000256" key="13">
    <source>
        <dbReference type="ARBA" id="ARBA00023268"/>
    </source>
</evidence>
<dbReference type="EC" id="4.2.1.136" evidence="19"/>
<dbReference type="Gene3D" id="3.40.50.10260">
    <property type="entry name" value="YjeF N-terminal domain"/>
    <property type="match status" value="1"/>
</dbReference>
<evidence type="ECO:0000256" key="6">
    <source>
        <dbReference type="ARBA" id="ARBA00022741"/>
    </source>
</evidence>
<dbReference type="PANTHER" id="PTHR12592:SF0">
    <property type="entry name" value="ATP-DEPENDENT (S)-NAD(P)H-HYDRATE DEHYDRATASE"/>
    <property type="match status" value="1"/>
</dbReference>
<dbReference type="NCBIfam" id="TIGR00197">
    <property type="entry name" value="yjeF_nterm"/>
    <property type="match status" value="1"/>
</dbReference>
<feature type="binding site" evidence="18">
    <location>
        <begin position="120"/>
        <end position="126"/>
    </location>
    <ligand>
        <name>(6S)-NADPHX</name>
        <dbReference type="ChEBI" id="CHEBI:64076"/>
    </ligand>
</feature>
<dbReference type="Gene3D" id="3.40.1190.20">
    <property type="match status" value="1"/>
</dbReference>
<protein>
    <recommendedName>
        <fullName evidence="19">Bifunctional NAD(P)H-hydrate repair enzyme</fullName>
    </recommendedName>
    <alternativeName>
        <fullName evidence="19">Nicotinamide nucleotide repair protein</fullName>
    </alternativeName>
    <domain>
        <recommendedName>
            <fullName evidence="19">ADP-dependent (S)-NAD(P)H-hydrate dehydratase</fullName>
            <ecNumber evidence="19">4.2.1.136</ecNumber>
        </recommendedName>
        <alternativeName>
            <fullName evidence="19">ADP-dependent NAD(P)HX dehydratase</fullName>
        </alternativeName>
    </domain>
    <domain>
        <recommendedName>
            <fullName evidence="19">NAD(P)H-hydrate epimerase</fullName>
            <ecNumber evidence="19">5.1.99.6</ecNumber>
        </recommendedName>
    </domain>
</protein>
<evidence type="ECO:0000256" key="14">
    <source>
        <dbReference type="ARBA" id="ARBA00025153"/>
    </source>
</evidence>
<evidence type="ECO:0000256" key="5">
    <source>
        <dbReference type="ARBA" id="ARBA00022723"/>
    </source>
</evidence>
<feature type="binding site" evidence="17">
    <location>
        <begin position="403"/>
        <end position="407"/>
    </location>
    <ligand>
        <name>AMP</name>
        <dbReference type="ChEBI" id="CHEBI:456215"/>
    </ligand>
</feature>
<dbReference type="SUPFAM" id="SSF64153">
    <property type="entry name" value="YjeF N-terminal domain-like"/>
    <property type="match status" value="1"/>
</dbReference>
<comment type="similarity">
    <text evidence="17">Belongs to the NnrD/CARKD family.</text>
</comment>
<feature type="binding site" evidence="17">
    <location>
        <position position="432"/>
    </location>
    <ligand>
        <name>AMP</name>
        <dbReference type="ChEBI" id="CHEBI:456215"/>
    </ligand>
</feature>
<evidence type="ECO:0000256" key="11">
    <source>
        <dbReference type="ARBA" id="ARBA00023235"/>
    </source>
</evidence>
<dbReference type="Pfam" id="PF01256">
    <property type="entry name" value="Carb_kinase"/>
    <property type="match status" value="1"/>
</dbReference>
<evidence type="ECO:0000256" key="8">
    <source>
        <dbReference type="ARBA" id="ARBA00022857"/>
    </source>
</evidence>
<comment type="subunit">
    <text evidence="17">Homotetramer.</text>
</comment>
<comment type="caution">
    <text evidence="18">Lacks conserved residue(s) required for the propagation of feature annotation.</text>
</comment>
<evidence type="ECO:0000256" key="16">
    <source>
        <dbReference type="ARBA" id="ARBA00049209"/>
    </source>
</evidence>
<dbReference type="InterPro" id="IPR030677">
    <property type="entry name" value="Nnr"/>
</dbReference>
<dbReference type="EC" id="5.1.99.6" evidence="19"/>
<comment type="catalytic activity">
    <reaction evidence="2 18 19">
        <text>(6R)-NADPHX = (6S)-NADPHX</text>
        <dbReference type="Rhea" id="RHEA:32227"/>
        <dbReference type="ChEBI" id="CHEBI:64076"/>
        <dbReference type="ChEBI" id="CHEBI:64077"/>
        <dbReference type="EC" id="5.1.99.6"/>
    </reaction>
</comment>
<dbReference type="PROSITE" id="PS51383">
    <property type="entry name" value="YJEF_C_3"/>
    <property type="match status" value="1"/>
</dbReference>
<keyword evidence="9 18" id="KW-0630">Potassium</keyword>
<evidence type="ECO:0000313" key="22">
    <source>
        <dbReference type="EMBL" id="MBL0372897.1"/>
    </source>
</evidence>
<evidence type="ECO:0000259" key="20">
    <source>
        <dbReference type="PROSITE" id="PS51383"/>
    </source>
</evidence>
<keyword evidence="12 17" id="KW-0456">Lyase</keyword>
<feature type="binding site" evidence="17">
    <location>
        <position position="433"/>
    </location>
    <ligand>
        <name>(6S)-NADPHX</name>
        <dbReference type="ChEBI" id="CHEBI:64076"/>
    </ligand>
</feature>
<keyword evidence="7 17" id="KW-0067">ATP-binding</keyword>
<comment type="cofactor">
    <cofactor evidence="18 19">
        <name>K(+)</name>
        <dbReference type="ChEBI" id="CHEBI:29103"/>
    </cofactor>
    <text evidence="18 19">Binds 1 potassium ion per subunit.</text>
</comment>
<evidence type="ECO:0000256" key="1">
    <source>
        <dbReference type="ARBA" id="ARBA00000013"/>
    </source>
</evidence>
<dbReference type="PANTHER" id="PTHR12592">
    <property type="entry name" value="ATP-DEPENDENT (S)-NAD(P)H-HYDRATE DEHYDRATASE FAMILY MEMBER"/>
    <property type="match status" value="1"/>
</dbReference>
<dbReference type="AlphaFoldDB" id="A0A936YU36"/>
<dbReference type="EMBL" id="JAEQNC010000006">
    <property type="protein sequence ID" value="MBL0372897.1"/>
    <property type="molecule type" value="Genomic_DNA"/>
</dbReference>
<evidence type="ECO:0000256" key="4">
    <source>
        <dbReference type="ARBA" id="ARBA00009524"/>
    </source>
</evidence>
<evidence type="ECO:0000256" key="10">
    <source>
        <dbReference type="ARBA" id="ARBA00023027"/>
    </source>
</evidence>
<dbReference type="InterPro" id="IPR036652">
    <property type="entry name" value="YjeF_N_dom_sf"/>
</dbReference>
<feature type="binding site" evidence="18">
    <location>
        <begin position="55"/>
        <end position="59"/>
    </location>
    <ligand>
        <name>(6S)-NADPHX</name>
        <dbReference type="ChEBI" id="CHEBI:64076"/>
    </ligand>
</feature>
<dbReference type="SUPFAM" id="SSF53613">
    <property type="entry name" value="Ribokinase-like"/>
    <property type="match status" value="1"/>
</dbReference>
<comment type="similarity">
    <text evidence="4 19">In the C-terminal section; belongs to the NnrD/CARKD family.</text>
</comment>
<dbReference type="InterPro" id="IPR000631">
    <property type="entry name" value="CARKD"/>
</dbReference>
<organism evidence="22 23">
    <name type="scientific">Rhizobium setariae</name>
    <dbReference type="NCBI Taxonomy" id="2801340"/>
    <lineage>
        <taxon>Bacteria</taxon>
        <taxon>Pseudomonadati</taxon>
        <taxon>Pseudomonadota</taxon>
        <taxon>Alphaproteobacteria</taxon>
        <taxon>Hyphomicrobiales</taxon>
        <taxon>Rhizobiaceae</taxon>
        <taxon>Rhizobium/Agrobacterium group</taxon>
        <taxon>Rhizobium</taxon>
    </lineage>
</organism>
<dbReference type="Pfam" id="PF03853">
    <property type="entry name" value="YjeF_N"/>
    <property type="match status" value="1"/>
</dbReference>
<keyword evidence="13" id="KW-0511">Multifunctional enzyme</keyword>
<evidence type="ECO:0000256" key="3">
    <source>
        <dbReference type="ARBA" id="ARBA00006001"/>
    </source>
</evidence>
<comment type="cofactor">
    <cofactor evidence="17">
        <name>Mg(2+)</name>
        <dbReference type="ChEBI" id="CHEBI:18420"/>
    </cofactor>
</comment>
<comment type="function">
    <text evidence="14 19">Bifunctional enzyme that catalyzes the epimerization of the S- and R-forms of NAD(P)HX and the dehydration of the S-form of NAD(P)HX at the expense of ADP, which is converted to AMP. This allows the repair of both epimers of NAD(P)HX, a damaged form of NAD(P)H that is a result of enzymatic or heat-dependent hydration.</text>
</comment>
<comment type="catalytic activity">
    <reaction evidence="1 18 19">
        <text>(6R)-NADHX = (6S)-NADHX</text>
        <dbReference type="Rhea" id="RHEA:32215"/>
        <dbReference type="ChEBI" id="CHEBI:64074"/>
        <dbReference type="ChEBI" id="CHEBI:64075"/>
        <dbReference type="EC" id="5.1.99.6"/>
    </reaction>
</comment>
<accession>A0A936YU36</accession>
<dbReference type="InterPro" id="IPR004443">
    <property type="entry name" value="YjeF_N_dom"/>
</dbReference>
<dbReference type="GO" id="GO:0046872">
    <property type="term" value="F:metal ion binding"/>
    <property type="evidence" value="ECO:0007669"/>
    <property type="project" value="UniProtKB-UniRule"/>
</dbReference>
<keyword evidence="5 18" id="KW-0479">Metal-binding</keyword>
<comment type="catalytic activity">
    <reaction evidence="15 17 19">
        <text>(6S)-NADHX + ADP = AMP + phosphate + NADH + H(+)</text>
        <dbReference type="Rhea" id="RHEA:32223"/>
        <dbReference type="ChEBI" id="CHEBI:15378"/>
        <dbReference type="ChEBI" id="CHEBI:43474"/>
        <dbReference type="ChEBI" id="CHEBI:57945"/>
        <dbReference type="ChEBI" id="CHEBI:64074"/>
        <dbReference type="ChEBI" id="CHEBI:456215"/>
        <dbReference type="ChEBI" id="CHEBI:456216"/>
        <dbReference type="EC" id="4.2.1.136"/>
    </reaction>
</comment>
<dbReference type="PROSITE" id="PS51385">
    <property type="entry name" value="YJEF_N"/>
    <property type="match status" value="1"/>
</dbReference>
<dbReference type="GO" id="GO:0046496">
    <property type="term" value="P:nicotinamide nucleotide metabolic process"/>
    <property type="evidence" value="ECO:0007669"/>
    <property type="project" value="UniProtKB-UniRule"/>
</dbReference>
<proteinExistence type="inferred from homology"/>
<evidence type="ECO:0000256" key="17">
    <source>
        <dbReference type="HAMAP-Rule" id="MF_01965"/>
    </source>
</evidence>
<dbReference type="Proteomes" id="UP000633219">
    <property type="component" value="Unassembled WGS sequence"/>
</dbReference>
<feature type="binding site" evidence="18">
    <location>
        <position position="149"/>
    </location>
    <ligand>
        <name>(6S)-NADPHX</name>
        <dbReference type="ChEBI" id="CHEBI:64076"/>
    </ligand>
</feature>
<keyword evidence="11 18" id="KW-0413">Isomerase</keyword>